<proteinExistence type="predicted"/>
<name>A0A1G2BNZ9_9BACT</name>
<keyword evidence="4 5" id="KW-0472">Membrane</keyword>
<dbReference type="Pfam" id="PF02674">
    <property type="entry name" value="Colicin_V"/>
    <property type="match status" value="1"/>
</dbReference>
<feature type="transmembrane region" description="Helical" evidence="5">
    <location>
        <begin position="6"/>
        <end position="21"/>
    </location>
</feature>
<dbReference type="AlphaFoldDB" id="A0A1G2BNZ9"/>
<keyword evidence="3 5" id="KW-1133">Transmembrane helix</keyword>
<evidence type="ECO:0000256" key="3">
    <source>
        <dbReference type="ARBA" id="ARBA00022989"/>
    </source>
</evidence>
<evidence type="ECO:0000256" key="5">
    <source>
        <dbReference type="SAM" id="Phobius"/>
    </source>
</evidence>
<sequence length="172" mass="18483">MPIIDYVLLAILAYFFFWGFRKGLIRAVGNFIGLIAAVVLASRYFEVAAEKFGPYVGLGNNANLARIIAFIALLILVNWAVLLIVAAVAKSYNAIAVVPGMKLGNRLLGAALGLIEGAVMLGLVIYFASRFPFGSYLEQFLADSRVAPIALSISGIVQPLIPEAIRQIQGLI</sequence>
<feature type="transmembrane region" description="Helical" evidence="5">
    <location>
        <begin position="107"/>
        <end position="128"/>
    </location>
</feature>
<dbReference type="PANTHER" id="PTHR37306:SF1">
    <property type="entry name" value="COLICIN V PRODUCTION PROTEIN"/>
    <property type="match status" value="1"/>
</dbReference>
<organism evidence="6 7">
    <name type="scientific">Candidatus Komeilibacteria bacterium RIFCSPLOWO2_02_FULL_48_11</name>
    <dbReference type="NCBI Taxonomy" id="1798553"/>
    <lineage>
        <taxon>Bacteria</taxon>
        <taxon>Candidatus Komeiliibacteriota</taxon>
    </lineage>
</organism>
<feature type="transmembrane region" description="Helical" evidence="5">
    <location>
        <begin position="65"/>
        <end position="86"/>
    </location>
</feature>
<evidence type="ECO:0008006" key="8">
    <source>
        <dbReference type="Google" id="ProtNLM"/>
    </source>
</evidence>
<dbReference type="GO" id="GO:0009403">
    <property type="term" value="P:toxin biosynthetic process"/>
    <property type="evidence" value="ECO:0007669"/>
    <property type="project" value="InterPro"/>
</dbReference>
<evidence type="ECO:0000313" key="6">
    <source>
        <dbReference type="EMBL" id="OGY90865.1"/>
    </source>
</evidence>
<evidence type="ECO:0000256" key="2">
    <source>
        <dbReference type="ARBA" id="ARBA00022692"/>
    </source>
</evidence>
<dbReference type="InterPro" id="IPR003825">
    <property type="entry name" value="Colicin-V_CvpA"/>
</dbReference>
<keyword evidence="2 5" id="KW-0812">Transmembrane</keyword>
<dbReference type="PANTHER" id="PTHR37306">
    <property type="entry name" value="COLICIN V PRODUCTION PROTEIN"/>
    <property type="match status" value="1"/>
</dbReference>
<reference evidence="6 7" key="1">
    <citation type="journal article" date="2016" name="Nat. Commun.">
        <title>Thousands of microbial genomes shed light on interconnected biogeochemical processes in an aquifer system.</title>
        <authorList>
            <person name="Anantharaman K."/>
            <person name="Brown C.T."/>
            <person name="Hug L.A."/>
            <person name="Sharon I."/>
            <person name="Castelle C.J."/>
            <person name="Probst A.J."/>
            <person name="Thomas B.C."/>
            <person name="Singh A."/>
            <person name="Wilkins M.J."/>
            <person name="Karaoz U."/>
            <person name="Brodie E.L."/>
            <person name="Williams K.H."/>
            <person name="Hubbard S.S."/>
            <person name="Banfield J.F."/>
        </authorList>
    </citation>
    <scope>NUCLEOTIDE SEQUENCE [LARGE SCALE GENOMIC DNA]</scope>
</reference>
<dbReference type="STRING" id="1798553.A3H70_04010"/>
<evidence type="ECO:0000256" key="1">
    <source>
        <dbReference type="ARBA" id="ARBA00004141"/>
    </source>
</evidence>
<dbReference type="Proteomes" id="UP000178109">
    <property type="component" value="Unassembled WGS sequence"/>
</dbReference>
<protein>
    <recommendedName>
        <fullName evidence="8">Colicin V production protein</fullName>
    </recommendedName>
</protein>
<feature type="transmembrane region" description="Helical" evidence="5">
    <location>
        <begin position="28"/>
        <end position="45"/>
    </location>
</feature>
<dbReference type="GO" id="GO:0016020">
    <property type="term" value="C:membrane"/>
    <property type="evidence" value="ECO:0007669"/>
    <property type="project" value="UniProtKB-SubCell"/>
</dbReference>
<evidence type="ECO:0000256" key="4">
    <source>
        <dbReference type="ARBA" id="ARBA00023136"/>
    </source>
</evidence>
<evidence type="ECO:0000313" key="7">
    <source>
        <dbReference type="Proteomes" id="UP000178109"/>
    </source>
</evidence>
<gene>
    <name evidence="6" type="ORF">A3H70_04010</name>
</gene>
<dbReference type="EMBL" id="MHKO01000059">
    <property type="protein sequence ID" value="OGY90865.1"/>
    <property type="molecule type" value="Genomic_DNA"/>
</dbReference>
<comment type="caution">
    <text evidence="6">The sequence shown here is derived from an EMBL/GenBank/DDBJ whole genome shotgun (WGS) entry which is preliminary data.</text>
</comment>
<comment type="subcellular location">
    <subcellularLocation>
        <location evidence="1">Membrane</location>
        <topology evidence="1">Multi-pass membrane protein</topology>
    </subcellularLocation>
</comment>
<accession>A0A1G2BNZ9</accession>